<comment type="caution">
    <text evidence="1">The sequence shown here is derived from an EMBL/GenBank/DDBJ whole genome shotgun (WGS) entry which is preliminary data.</text>
</comment>
<sequence length="143" mass="15661">MTLELPADSPVLSMPWIITFGPMSDEEEWEPVVCGPYEREHALALAEEIVADEELMAVVEPLQPLVEVERIREEIGIARALAEQEADADQDTDLGIDVEDLDEEADVDLAGGGEIVEERTTPPTPDEIRAGFARIATRLTGAH</sequence>
<dbReference type="Proteomes" id="UP000642748">
    <property type="component" value="Unassembled WGS sequence"/>
</dbReference>
<evidence type="ECO:0000313" key="2">
    <source>
        <dbReference type="Proteomes" id="UP000642748"/>
    </source>
</evidence>
<dbReference type="EMBL" id="BONZ01000009">
    <property type="protein sequence ID" value="GIH12605.1"/>
    <property type="molecule type" value="Genomic_DNA"/>
</dbReference>
<reference evidence="1" key="1">
    <citation type="submission" date="2021-01" db="EMBL/GenBank/DDBJ databases">
        <title>Whole genome shotgun sequence of Rugosimonospora africana NBRC 104875.</title>
        <authorList>
            <person name="Komaki H."/>
            <person name="Tamura T."/>
        </authorList>
    </citation>
    <scope>NUCLEOTIDE SEQUENCE</scope>
    <source>
        <strain evidence="1">NBRC 104875</strain>
    </source>
</reference>
<organism evidence="1 2">
    <name type="scientific">Rugosimonospora africana</name>
    <dbReference type="NCBI Taxonomy" id="556532"/>
    <lineage>
        <taxon>Bacteria</taxon>
        <taxon>Bacillati</taxon>
        <taxon>Actinomycetota</taxon>
        <taxon>Actinomycetes</taxon>
        <taxon>Micromonosporales</taxon>
        <taxon>Micromonosporaceae</taxon>
        <taxon>Rugosimonospora</taxon>
    </lineage>
</organism>
<protein>
    <submittedName>
        <fullName evidence="1">Uncharacterized protein</fullName>
    </submittedName>
</protein>
<proteinExistence type="predicted"/>
<evidence type="ECO:0000313" key="1">
    <source>
        <dbReference type="EMBL" id="GIH12605.1"/>
    </source>
</evidence>
<keyword evidence="2" id="KW-1185">Reference proteome</keyword>
<accession>A0A8J3QMT9</accession>
<name>A0A8J3QMT9_9ACTN</name>
<gene>
    <name evidence="1" type="ORF">Raf01_07770</name>
</gene>
<dbReference type="AlphaFoldDB" id="A0A8J3QMT9"/>